<dbReference type="InterPro" id="IPR013249">
    <property type="entry name" value="RNA_pol_sigma70_r4_t2"/>
</dbReference>
<gene>
    <name evidence="9" type="ORF">AXK60_19425</name>
    <name evidence="8" type="ORF">AXK61_09970</name>
</gene>
<keyword evidence="3" id="KW-0731">Sigma factor</keyword>
<comment type="caution">
    <text evidence="9">The sequence shown here is derived from an EMBL/GenBank/DDBJ whole genome shotgun (WGS) entry which is preliminary data.</text>
</comment>
<feature type="domain" description="RNA polymerase sigma-70 region 2" evidence="6">
    <location>
        <begin position="26"/>
        <end position="92"/>
    </location>
</feature>
<dbReference type="InterPro" id="IPR007627">
    <property type="entry name" value="RNA_pol_sigma70_r2"/>
</dbReference>
<evidence type="ECO:0000256" key="5">
    <source>
        <dbReference type="ARBA" id="ARBA00023163"/>
    </source>
</evidence>
<evidence type="ECO:0000313" key="10">
    <source>
        <dbReference type="Proteomes" id="UP000070258"/>
    </source>
</evidence>
<evidence type="ECO:0000256" key="1">
    <source>
        <dbReference type="ARBA" id="ARBA00010641"/>
    </source>
</evidence>
<dbReference type="GO" id="GO:0016987">
    <property type="term" value="F:sigma factor activity"/>
    <property type="evidence" value="ECO:0007669"/>
    <property type="project" value="UniProtKB-KW"/>
</dbReference>
<dbReference type="STRING" id="239498.AXK60_19425"/>
<dbReference type="Proteomes" id="UP000070258">
    <property type="component" value="Unassembled WGS sequence"/>
</dbReference>
<protein>
    <submittedName>
        <fullName evidence="9">RNA polymerase subunit sigma-24</fullName>
    </submittedName>
</protein>
<dbReference type="RefSeq" id="WP_068575036.1">
    <property type="nucleotide sequence ID" value="NZ_LSRE01000050.1"/>
</dbReference>
<keyword evidence="4" id="KW-0238">DNA-binding</keyword>
<evidence type="ECO:0000259" key="7">
    <source>
        <dbReference type="Pfam" id="PF08281"/>
    </source>
</evidence>
<dbReference type="GO" id="GO:0006352">
    <property type="term" value="P:DNA-templated transcription initiation"/>
    <property type="evidence" value="ECO:0007669"/>
    <property type="project" value="InterPro"/>
</dbReference>
<dbReference type="Gene3D" id="1.10.10.10">
    <property type="entry name" value="Winged helix-like DNA-binding domain superfamily/Winged helix DNA-binding domain"/>
    <property type="match status" value="1"/>
</dbReference>
<dbReference type="AlphaFoldDB" id="A0A138A0G9"/>
<accession>A0A138A0G9</accession>
<dbReference type="GO" id="GO:0003677">
    <property type="term" value="F:DNA binding"/>
    <property type="evidence" value="ECO:0007669"/>
    <property type="project" value="UniProtKB-KW"/>
</dbReference>
<dbReference type="Gene3D" id="1.10.1740.10">
    <property type="match status" value="1"/>
</dbReference>
<reference evidence="9" key="1">
    <citation type="submission" date="2016-02" db="EMBL/GenBank/DDBJ databases">
        <authorList>
            <person name="Teng J.L."/>
            <person name="Yang Y."/>
            <person name="Huang Y."/>
            <person name="Guo F."/>
            <person name="Wei W."/>
            <person name="Chen J.H."/>
            <person name="Wong S.Y."/>
            <person name="Lau S.K."/>
            <person name="Woo P.C."/>
        </authorList>
    </citation>
    <scope>NUCLEOTIDE SEQUENCE</scope>
    <source>
        <strain evidence="9">JCM 15929</strain>
    </source>
</reference>
<keyword evidence="5" id="KW-0804">Transcription</keyword>
<evidence type="ECO:0000256" key="3">
    <source>
        <dbReference type="ARBA" id="ARBA00023082"/>
    </source>
</evidence>
<keyword evidence="11" id="KW-1185">Reference proteome</keyword>
<name>A0A138A0G9_9ACTN</name>
<dbReference type="NCBIfam" id="TIGR02937">
    <property type="entry name" value="sigma70-ECF"/>
    <property type="match status" value="1"/>
</dbReference>
<dbReference type="Pfam" id="PF04542">
    <property type="entry name" value="Sigma70_r2"/>
    <property type="match status" value="1"/>
</dbReference>
<dbReference type="PANTHER" id="PTHR43133:SF8">
    <property type="entry name" value="RNA POLYMERASE SIGMA FACTOR HI_1459-RELATED"/>
    <property type="match status" value="1"/>
</dbReference>
<dbReference type="SUPFAM" id="SSF88659">
    <property type="entry name" value="Sigma3 and sigma4 domains of RNA polymerase sigma factors"/>
    <property type="match status" value="1"/>
</dbReference>
<sequence length="190" mass="21057">MRTDESADRTLLTRAAGGDGTAFAEIYDRHVRPVYWQAYAVLRDADAAQETAQDTFLTLWRRIDSVRIVDESVLPWLLTTARFTALNAGRRLTAVRDRSAPLDGAGEDPPGAAPSPEDEVLAGEIRDLIADAVHDLSPTDQRLYRLCVEGEQTYERAAAELGVTHAAVRNRVSRLRGRLRADLSTLREQS</sequence>
<evidence type="ECO:0000313" key="8">
    <source>
        <dbReference type="EMBL" id="KXO88961.1"/>
    </source>
</evidence>
<dbReference type="InterPro" id="IPR013324">
    <property type="entry name" value="RNA_pol_sigma_r3/r4-like"/>
</dbReference>
<feature type="domain" description="RNA polymerase sigma factor 70 region 4 type 2" evidence="7">
    <location>
        <begin position="127"/>
        <end position="179"/>
    </location>
</feature>
<dbReference type="SUPFAM" id="SSF88946">
    <property type="entry name" value="Sigma2 domain of RNA polymerase sigma factors"/>
    <property type="match status" value="1"/>
</dbReference>
<comment type="similarity">
    <text evidence="1">Belongs to the sigma-70 factor family. ECF subfamily.</text>
</comment>
<organism evidence="9 10">
    <name type="scientific">Tsukamurella pseudospumae</name>
    <dbReference type="NCBI Taxonomy" id="239498"/>
    <lineage>
        <taxon>Bacteria</taxon>
        <taxon>Bacillati</taxon>
        <taxon>Actinomycetota</taxon>
        <taxon>Actinomycetes</taxon>
        <taxon>Mycobacteriales</taxon>
        <taxon>Tsukamurellaceae</taxon>
        <taxon>Tsukamurella</taxon>
    </lineage>
</organism>
<evidence type="ECO:0000256" key="4">
    <source>
        <dbReference type="ARBA" id="ARBA00023125"/>
    </source>
</evidence>
<reference evidence="10" key="3">
    <citation type="submission" date="2016-02" db="EMBL/GenBank/DDBJ databases">
        <authorList>
            <person name="Wen L."/>
            <person name="He K."/>
            <person name="Yang H."/>
        </authorList>
    </citation>
    <scope>NUCLEOTIDE SEQUENCE [LARGE SCALE GENOMIC DNA]</scope>
    <source>
        <strain evidence="10">JCM 15929</strain>
    </source>
</reference>
<dbReference type="PANTHER" id="PTHR43133">
    <property type="entry name" value="RNA POLYMERASE ECF-TYPE SIGMA FACTO"/>
    <property type="match status" value="1"/>
</dbReference>
<dbReference type="EMBL" id="LSRE01000050">
    <property type="protein sequence ID" value="KXO88961.1"/>
    <property type="molecule type" value="Genomic_DNA"/>
</dbReference>
<dbReference type="InterPro" id="IPR039425">
    <property type="entry name" value="RNA_pol_sigma-70-like"/>
</dbReference>
<evidence type="ECO:0000313" key="11">
    <source>
        <dbReference type="Proteomes" id="UP000070409"/>
    </source>
</evidence>
<dbReference type="Proteomes" id="UP000070409">
    <property type="component" value="Unassembled WGS sequence"/>
</dbReference>
<reference evidence="8 11" key="2">
    <citation type="submission" date="2016-02" db="EMBL/GenBank/DDBJ databases">
        <authorList>
            <person name="Teng J.L."/>
            <person name="Tang Y."/>
            <person name="Huang Y."/>
            <person name="Guo F."/>
            <person name="Wei W."/>
            <person name="Chen J.H."/>
            <person name="Wong S.Y."/>
            <person name="Lau S.K."/>
            <person name="Woo P.C."/>
        </authorList>
    </citation>
    <scope>NUCLEOTIDE SEQUENCE [LARGE SCALE GENOMIC DNA]</scope>
    <source>
        <strain evidence="8 11">JCM 13375</strain>
    </source>
</reference>
<evidence type="ECO:0000313" key="9">
    <source>
        <dbReference type="EMBL" id="KXP03928.1"/>
    </source>
</evidence>
<dbReference type="Pfam" id="PF08281">
    <property type="entry name" value="Sigma70_r4_2"/>
    <property type="match status" value="1"/>
</dbReference>
<evidence type="ECO:0000256" key="2">
    <source>
        <dbReference type="ARBA" id="ARBA00023015"/>
    </source>
</evidence>
<proteinExistence type="inferred from homology"/>
<dbReference type="InterPro" id="IPR013325">
    <property type="entry name" value="RNA_pol_sigma_r2"/>
</dbReference>
<dbReference type="OrthoDB" id="5243766at2"/>
<dbReference type="EMBL" id="LSRF01000058">
    <property type="protein sequence ID" value="KXP03928.1"/>
    <property type="molecule type" value="Genomic_DNA"/>
</dbReference>
<evidence type="ECO:0000259" key="6">
    <source>
        <dbReference type="Pfam" id="PF04542"/>
    </source>
</evidence>
<dbReference type="InterPro" id="IPR014284">
    <property type="entry name" value="RNA_pol_sigma-70_dom"/>
</dbReference>
<keyword evidence="2" id="KW-0805">Transcription regulation</keyword>
<dbReference type="InterPro" id="IPR036388">
    <property type="entry name" value="WH-like_DNA-bd_sf"/>
</dbReference>